<dbReference type="AlphaFoldDB" id="A0A8J8T3K3"/>
<evidence type="ECO:0000313" key="3">
    <source>
        <dbReference type="Proteomes" id="UP000785679"/>
    </source>
</evidence>
<organism evidence="2 3">
    <name type="scientific">Halteria grandinella</name>
    <dbReference type="NCBI Taxonomy" id="5974"/>
    <lineage>
        <taxon>Eukaryota</taxon>
        <taxon>Sar</taxon>
        <taxon>Alveolata</taxon>
        <taxon>Ciliophora</taxon>
        <taxon>Intramacronucleata</taxon>
        <taxon>Spirotrichea</taxon>
        <taxon>Stichotrichia</taxon>
        <taxon>Sporadotrichida</taxon>
        <taxon>Halteriidae</taxon>
        <taxon>Halteria</taxon>
    </lineage>
</organism>
<comment type="caution">
    <text evidence="2">The sequence shown here is derived from an EMBL/GenBank/DDBJ whole genome shotgun (WGS) entry which is preliminary data.</text>
</comment>
<dbReference type="Proteomes" id="UP000785679">
    <property type="component" value="Unassembled WGS sequence"/>
</dbReference>
<keyword evidence="3" id="KW-1185">Reference proteome</keyword>
<evidence type="ECO:0000256" key="1">
    <source>
        <dbReference type="SAM" id="MobiDB-lite"/>
    </source>
</evidence>
<gene>
    <name evidence="2" type="ORF">FGO68_gene11399</name>
</gene>
<feature type="region of interest" description="Disordered" evidence="1">
    <location>
        <begin position="1"/>
        <end position="41"/>
    </location>
</feature>
<protein>
    <submittedName>
        <fullName evidence="2">Uncharacterized protein</fullName>
    </submittedName>
</protein>
<sequence length="70" mass="7890">MTILREQPRTANSTIKGKRPCQVGTARPVRTPPSMSQNPPIALLPYKRDRLMKPLTLEITRLSQLGLSQH</sequence>
<dbReference type="EMBL" id="RRYP01007373">
    <property type="protein sequence ID" value="TNV80540.1"/>
    <property type="molecule type" value="Genomic_DNA"/>
</dbReference>
<reference evidence="2" key="1">
    <citation type="submission" date="2019-06" db="EMBL/GenBank/DDBJ databases">
        <authorList>
            <person name="Zheng W."/>
        </authorList>
    </citation>
    <scope>NUCLEOTIDE SEQUENCE</scope>
    <source>
        <strain evidence="2">QDHG01</strain>
    </source>
</reference>
<name>A0A8J8T3K3_HALGN</name>
<accession>A0A8J8T3K3</accession>
<evidence type="ECO:0000313" key="2">
    <source>
        <dbReference type="EMBL" id="TNV80540.1"/>
    </source>
</evidence>
<proteinExistence type="predicted"/>